<dbReference type="InterPro" id="IPR056813">
    <property type="entry name" value="GIL1_IRKI_C"/>
</dbReference>
<dbReference type="Proteomes" id="UP000504608">
    <property type="component" value="Unplaced"/>
</dbReference>
<feature type="compositionally biased region" description="Polar residues" evidence="2">
    <location>
        <begin position="17"/>
        <end position="29"/>
    </location>
</feature>
<name>A0A6J1HMP3_CUCMA</name>
<evidence type="ECO:0000256" key="2">
    <source>
        <dbReference type="SAM" id="MobiDB-lite"/>
    </source>
</evidence>
<protein>
    <submittedName>
        <fullName evidence="5">IRK-interacting protein-like</fullName>
    </submittedName>
</protein>
<dbReference type="InterPro" id="IPR042316">
    <property type="entry name" value="IRKI-like"/>
</dbReference>
<dbReference type="Pfam" id="PF24994">
    <property type="entry name" value="GIL1_IRKI_C"/>
    <property type="match status" value="1"/>
</dbReference>
<keyword evidence="1" id="KW-0175">Coiled coil</keyword>
<proteinExistence type="predicted"/>
<sequence length="468" mass="52938">MKNITPSSSPSPPLHHYQSSPFFSIVPNSERTEEEDEFNRATPSSCTDDGAKHHPTPLHLHSHGGDEILPKRSTKKRLEPVASVGDGGSVSCSKCRPHAREKFSVVPVDYNGVAKQFFSMASPNGILKSIVSSFTGKSPKSMKEGADWAVREEHWKIAFGEVSHKLIEATRKRDEAILEASRLKYSMAELEKKLNKLEIYCHSLKSELYKCVSNPRNPNLEVPTNSDSISDKIIENFLSSVSESRSSMRQLSRSLAMQLHHIGDKIYERIQFLLRSHDIKISLSKNSKTSLIFHLEAILNRAFFEDFESIGFQKNSPNQILNPSDRTESNIASFNRLHRLSWEEVLGKGTRHFSEDFSRFCDRKMSDIIAMLEWNRAWPEPLLQAFFMAAKSVWLVHLLATAVHPSLPIFRVDSGVRFDGVYMEDIAGDKARELAPATVRIMVAPGFYAFDGLIKCKVTCRYHTNLNN</sequence>
<feature type="compositionally biased region" description="Basic residues" evidence="2">
    <location>
        <begin position="53"/>
        <end position="62"/>
    </location>
</feature>
<evidence type="ECO:0000313" key="4">
    <source>
        <dbReference type="Proteomes" id="UP000504608"/>
    </source>
</evidence>
<feature type="domain" description="GIL1/IRKI C-terminal" evidence="3">
    <location>
        <begin position="409"/>
        <end position="458"/>
    </location>
</feature>
<dbReference type="GeneID" id="111465023"/>
<evidence type="ECO:0000259" key="3">
    <source>
        <dbReference type="Pfam" id="PF24994"/>
    </source>
</evidence>
<dbReference type="KEGG" id="cmax:111465023"/>
<accession>A0A6J1HMP3</accession>
<gene>
    <name evidence="5" type="primary">LOC111465023</name>
</gene>
<keyword evidence="4" id="KW-1185">Reference proteome</keyword>
<feature type="region of interest" description="Disordered" evidence="2">
    <location>
        <begin position="1"/>
        <end position="73"/>
    </location>
</feature>
<feature type="coiled-coil region" evidence="1">
    <location>
        <begin position="173"/>
        <end position="207"/>
    </location>
</feature>
<dbReference type="RefSeq" id="XP_022965043.1">
    <property type="nucleotide sequence ID" value="XM_023109275.1"/>
</dbReference>
<dbReference type="AlphaFoldDB" id="A0A6J1HMP3"/>
<dbReference type="PANTHER" id="PTHR31029:SF4">
    <property type="entry name" value="CYCLIN-DEPENDENT KINASE-LIKE PROTEIN"/>
    <property type="match status" value="1"/>
</dbReference>
<evidence type="ECO:0000256" key="1">
    <source>
        <dbReference type="SAM" id="Coils"/>
    </source>
</evidence>
<organism evidence="4 5">
    <name type="scientific">Cucurbita maxima</name>
    <name type="common">Pumpkin</name>
    <name type="synonym">Winter squash</name>
    <dbReference type="NCBI Taxonomy" id="3661"/>
    <lineage>
        <taxon>Eukaryota</taxon>
        <taxon>Viridiplantae</taxon>
        <taxon>Streptophyta</taxon>
        <taxon>Embryophyta</taxon>
        <taxon>Tracheophyta</taxon>
        <taxon>Spermatophyta</taxon>
        <taxon>Magnoliopsida</taxon>
        <taxon>eudicotyledons</taxon>
        <taxon>Gunneridae</taxon>
        <taxon>Pentapetalae</taxon>
        <taxon>rosids</taxon>
        <taxon>fabids</taxon>
        <taxon>Cucurbitales</taxon>
        <taxon>Cucurbitaceae</taxon>
        <taxon>Cucurbiteae</taxon>
        <taxon>Cucurbita</taxon>
    </lineage>
</organism>
<evidence type="ECO:0000313" key="5">
    <source>
        <dbReference type="RefSeq" id="XP_022965043.1"/>
    </source>
</evidence>
<reference evidence="5" key="1">
    <citation type="submission" date="2025-08" db="UniProtKB">
        <authorList>
            <consortium name="RefSeq"/>
        </authorList>
    </citation>
    <scope>IDENTIFICATION</scope>
    <source>
        <tissue evidence="5">Young leaves</tissue>
    </source>
</reference>
<dbReference type="OrthoDB" id="785851at2759"/>
<dbReference type="PANTHER" id="PTHR31029">
    <property type="entry name" value="CYCLIN-DEPENDENT KINASE-LIKE PROTEIN"/>
    <property type="match status" value="1"/>
</dbReference>